<organism evidence="5 6">
    <name type="scientific">Micromonospora echinofusca</name>
    <dbReference type="NCBI Taxonomy" id="47858"/>
    <lineage>
        <taxon>Bacteria</taxon>
        <taxon>Bacillati</taxon>
        <taxon>Actinomycetota</taxon>
        <taxon>Actinomycetes</taxon>
        <taxon>Micromonosporales</taxon>
        <taxon>Micromonosporaceae</taxon>
        <taxon>Micromonospora</taxon>
    </lineage>
</organism>
<reference evidence="5 6" key="1">
    <citation type="submission" date="2019-12" db="EMBL/GenBank/DDBJ databases">
        <title>Whole genome sequencing of endophytic Actinobacterium Micromonospora sp. MPMI6T.</title>
        <authorList>
            <person name="Evv R."/>
            <person name="Podile A.R."/>
        </authorList>
    </citation>
    <scope>NUCLEOTIDE SEQUENCE [LARGE SCALE GENOMIC DNA]</scope>
    <source>
        <strain evidence="5 6">MPMI6</strain>
    </source>
</reference>
<dbReference type="Proteomes" id="UP000823521">
    <property type="component" value="Unassembled WGS sequence"/>
</dbReference>
<dbReference type="InterPro" id="IPR036390">
    <property type="entry name" value="WH_DNA-bd_sf"/>
</dbReference>
<name>A0ABS3VTT3_MICEH</name>
<evidence type="ECO:0000256" key="2">
    <source>
        <dbReference type="ARBA" id="ARBA00023125"/>
    </source>
</evidence>
<comment type="caution">
    <text evidence="5">The sequence shown here is derived from an EMBL/GenBank/DDBJ whole genome shotgun (WGS) entry which is preliminary data.</text>
</comment>
<evidence type="ECO:0000313" key="5">
    <source>
        <dbReference type="EMBL" id="MBO4207799.1"/>
    </source>
</evidence>
<keyword evidence="2" id="KW-0238">DNA-binding</keyword>
<evidence type="ECO:0000313" key="6">
    <source>
        <dbReference type="Proteomes" id="UP000823521"/>
    </source>
</evidence>
<dbReference type="EMBL" id="WVUH01000146">
    <property type="protein sequence ID" value="MBO4207799.1"/>
    <property type="molecule type" value="Genomic_DNA"/>
</dbReference>
<gene>
    <name evidence="5" type="ORF">GSF22_17570</name>
</gene>
<dbReference type="CDD" id="cd07377">
    <property type="entry name" value="WHTH_GntR"/>
    <property type="match status" value="1"/>
</dbReference>
<protein>
    <submittedName>
        <fullName evidence="5">GntR family transcriptional regulator</fullName>
    </submittedName>
</protein>
<evidence type="ECO:0000256" key="3">
    <source>
        <dbReference type="ARBA" id="ARBA00023163"/>
    </source>
</evidence>
<dbReference type="PROSITE" id="PS50949">
    <property type="entry name" value="HTH_GNTR"/>
    <property type="match status" value="1"/>
</dbReference>
<sequence length="76" mass="8258">MPTAPAPFREIANAFAAKIKSGELKPGDKLPSTRQIAEQYGVSMNTAYRAMSLLHDRELITGQPGRGTYVADRPPT</sequence>
<dbReference type="Pfam" id="PF00392">
    <property type="entry name" value="GntR"/>
    <property type="match status" value="1"/>
</dbReference>
<dbReference type="PANTHER" id="PTHR44846">
    <property type="entry name" value="MANNOSYL-D-GLYCERATE TRANSPORT/METABOLISM SYSTEM REPRESSOR MNGR-RELATED"/>
    <property type="match status" value="1"/>
</dbReference>
<dbReference type="InterPro" id="IPR036388">
    <property type="entry name" value="WH-like_DNA-bd_sf"/>
</dbReference>
<dbReference type="RefSeq" id="WP_208814712.1">
    <property type="nucleotide sequence ID" value="NZ_WVUH01000146.1"/>
</dbReference>
<dbReference type="PANTHER" id="PTHR44846:SF17">
    <property type="entry name" value="GNTR-FAMILY TRANSCRIPTIONAL REGULATOR"/>
    <property type="match status" value="1"/>
</dbReference>
<dbReference type="Gene3D" id="1.10.10.10">
    <property type="entry name" value="Winged helix-like DNA-binding domain superfamily/Winged helix DNA-binding domain"/>
    <property type="match status" value="1"/>
</dbReference>
<keyword evidence="6" id="KW-1185">Reference proteome</keyword>
<evidence type="ECO:0000259" key="4">
    <source>
        <dbReference type="PROSITE" id="PS50949"/>
    </source>
</evidence>
<dbReference type="InterPro" id="IPR000524">
    <property type="entry name" value="Tscrpt_reg_HTH_GntR"/>
</dbReference>
<dbReference type="SUPFAM" id="SSF46785">
    <property type="entry name" value="Winged helix' DNA-binding domain"/>
    <property type="match status" value="1"/>
</dbReference>
<keyword evidence="3" id="KW-0804">Transcription</keyword>
<keyword evidence="1" id="KW-0805">Transcription regulation</keyword>
<proteinExistence type="predicted"/>
<dbReference type="SMART" id="SM00345">
    <property type="entry name" value="HTH_GNTR"/>
    <property type="match status" value="1"/>
</dbReference>
<evidence type="ECO:0000256" key="1">
    <source>
        <dbReference type="ARBA" id="ARBA00023015"/>
    </source>
</evidence>
<dbReference type="InterPro" id="IPR050679">
    <property type="entry name" value="Bact_HTH_transcr_reg"/>
</dbReference>
<accession>A0ABS3VTT3</accession>
<feature type="domain" description="HTH gntR-type" evidence="4">
    <location>
        <begin position="5"/>
        <end position="73"/>
    </location>
</feature>